<keyword evidence="3" id="KW-0788">Thiol protease</keyword>
<keyword evidence="3" id="KW-0645">Protease</keyword>
<dbReference type="InterPro" id="IPR050452">
    <property type="entry name" value="Metacaspase"/>
</dbReference>
<dbReference type="AlphaFoldDB" id="A0AA39UKF0"/>
<evidence type="ECO:0000256" key="1">
    <source>
        <dbReference type="ARBA" id="ARBA00009005"/>
    </source>
</evidence>
<evidence type="ECO:0000256" key="2">
    <source>
        <dbReference type="ARBA" id="ARBA00022703"/>
    </source>
</evidence>
<dbReference type="Gene3D" id="3.40.50.1460">
    <property type="match status" value="1"/>
</dbReference>
<organism evidence="6 7">
    <name type="scientific">Armillaria novae-zelandiae</name>
    <dbReference type="NCBI Taxonomy" id="153914"/>
    <lineage>
        <taxon>Eukaryota</taxon>
        <taxon>Fungi</taxon>
        <taxon>Dikarya</taxon>
        <taxon>Basidiomycota</taxon>
        <taxon>Agaricomycotina</taxon>
        <taxon>Agaricomycetes</taxon>
        <taxon>Agaricomycetidae</taxon>
        <taxon>Agaricales</taxon>
        <taxon>Marasmiineae</taxon>
        <taxon>Physalacriaceae</taxon>
        <taxon>Armillaria</taxon>
    </lineage>
</organism>
<dbReference type="GO" id="GO:0004197">
    <property type="term" value="F:cysteine-type endopeptidase activity"/>
    <property type="evidence" value="ECO:0007669"/>
    <property type="project" value="InterPro"/>
</dbReference>
<dbReference type="Pfam" id="PF00656">
    <property type="entry name" value="Peptidase_C14"/>
    <property type="match status" value="1"/>
</dbReference>
<evidence type="ECO:0000259" key="5">
    <source>
        <dbReference type="Pfam" id="PF00656"/>
    </source>
</evidence>
<reference evidence="6" key="1">
    <citation type="submission" date="2023-06" db="EMBL/GenBank/DDBJ databases">
        <authorList>
            <consortium name="Lawrence Berkeley National Laboratory"/>
            <person name="Ahrendt S."/>
            <person name="Sahu N."/>
            <person name="Indic B."/>
            <person name="Wong-Bajracharya J."/>
            <person name="Merenyi Z."/>
            <person name="Ke H.-M."/>
            <person name="Monk M."/>
            <person name="Kocsube S."/>
            <person name="Drula E."/>
            <person name="Lipzen A."/>
            <person name="Balint B."/>
            <person name="Henrissat B."/>
            <person name="Andreopoulos B."/>
            <person name="Martin F.M."/>
            <person name="Harder C.B."/>
            <person name="Rigling D."/>
            <person name="Ford K.L."/>
            <person name="Foster G.D."/>
            <person name="Pangilinan J."/>
            <person name="Papanicolaou A."/>
            <person name="Barry K."/>
            <person name="LaButti K."/>
            <person name="Viragh M."/>
            <person name="Koriabine M."/>
            <person name="Yan M."/>
            <person name="Riley R."/>
            <person name="Champramary S."/>
            <person name="Plett K.L."/>
            <person name="Tsai I.J."/>
            <person name="Slot J."/>
            <person name="Sipos G."/>
            <person name="Plett J."/>
            <person name="Nagy L.G."/>
            <person name="Grigoriev I.V."/>
        </authorList>
    </citation>
    <scope>NUCLEOTIDE SEQUENCE</scope>
    <source>
        <strain evidence="6">ICMP 16352</strain>
    </source>
</reference>
<feature type="signal peptide" evidence="4">
    <location>
        <begin position="1"/>
        <end position="30"/>
    </location>
</feature>
<dbReference type="GO" id="GO:0006508">
    <property type="term" value="P:proteolysis"/>
    <property type="evidence" value="ECO:0007669"/>
    <property type="project" value="InterPro"/>
</dbReference>
<evidence type="ECO:0000256" key="3">
    <source>
        <dbReference type="ARBA" id="ARBA00022807"/>
    </source>
</evidence>
<dbReference type="Proteomes" id="UP001175227">
    <property type="component" value="Unassembled WGS sequence"/>
</dbReference>
<dbReference type="GO" id="GO:0006915">
    <property type="term" value="P:apoptotic process"/>
    <property type="evidence" value="ECO:0007669"/>
    <property type="project" value="UniProtKB-KW"/>
</dbReference>
<evidence type="ECO:0000313" key="6">
    <source>
        <dbReference type="EMBL" id="KAK0486539.1"/>
    </source>
</evidence>
<name>A0AA39UKF0_9AGAR</name>
<dbReference type="SUPFAM" id="SSF52129">
    <property type="entry name" value="Caspase-like"/>
    <property type="match status" value="1"/>
</dbReference>
<keyword evidence="2" id="KW-0053">Apoptosis</keyword>
<evidence type="ECO:0000313" key="7">
    <source>
        <dbReference type="Proteomes" id="UP001175227"/>
    </source>
</evidence>
<proteinExistence type="inferred from homology"/>
<accession>A0AA39UKF0</accession>
<dbReference type="InterPro" id="IPR011600">
    <property type="entry name" value="Pept_C14_caspase"/>
</dbReference>
<dbReference type="InterPro" id="IPR029030">
    <property type="entry name" value="Caspase-like_dom_sf"/>
</dbReference>
<dbReference type="EMBL" id="JAUEPR010000004">
    <property type="protein sequence ID" value="KAK0486539.1"/>
    <property type="molecule type" value="Genomic_DNA"/>
</dbReference>
<keyword evidence="7" id="KW-1185">Reference proteome</keyword>
<dbReference type="PANTHER" id="PTHR48104:SF30">
    <property type="entry name" value="METACASPASE-1"/>
    <property type="match status" value="1"/>
</dbReference>
<feature type="chain" id="PRO_5041268280" evidence="4">
    <location>
        <begin position="31"/>
        <end position="709"/>
    </location>
</feature>
<evidence type="ECO:0000256" key="4">
    <source>
        <dbReference type="SAM" id="SignalP"/>
    </source>
</evidence>
<gene>
    <name evidence="6" type="ORF">IW261DRAFT_1559972</name>
</gene>
<comment type="caution">
    <text evidence="6">The sequence shown here is derived from an EMBL/GenBank/DDBJ whole genome shotgun (WGS) entry which is preliminary data.</text>
</comment>
<dbReference type="PANTHER" id="PTHR48104">
    <property type="entry name" value="METACASPASE-4"/>
    <property type="match status" value="1"/>
</dbReference>
<comment type="similarity">
    <text evidence="1">Belongs to the peptidase C14B family.</text>
</comment>
<feature type="domain" description="Peptidase C14 caspase" evidence="5">
    <location>
        <begin position="58"/>
        <end position="306"/>
    </location>
</feature>
<sequence length="709" mass="78562">MFLDWLNVTVRTVLNLLWYLIWSPTPPTLADGLSEQDPSFPPSPPQSITIEQPDPPLFALVIGIDKYLSNGIRNLSGAVADADAVNEFLQKTFRVPKEQIKNLRNEEATRMTIETEINVLGQNPAIKKDDPILIFYAGHGAEANAPFEWPSASGKIQMLVPHDFITSGSNDSKRGQGVLDMRLSHLLADLAAKKSDNITVILDCCHSGSGTRADDDDPTFTVRGIDLPETYTVSQDLLHDIEPDARASLVAKGFEKSGLLSHVLLSACQAEQTAMEKHGRGVFTSALLGLLRERGVDKLTYKDLITDLPDLHVQDPQCEGVHQSRYLFNSKIVSPQRELYPIRASSDAPGQYILEAGEAHGVTQGAEFVVFEDRTMTSEIGTVVATSTTAFTTTCDFSLRSNANETPFPLPTPGFASPTWVGERQDVRLLIERDDKLLGVFKQIADEMHAGKRGFRFVNSRNDEPDLVIAADGDMVHFEIMDSLCRQHGLTSMPFEVKIDDTDTIRRVLQSSTDFYWHLHRSNKWNPLAGKVTLECMKLQETGEYTDDLQEVLKPDSNDKNLNVGGEIMVNVDDRAIYGFKITNTTSVSFYVSMFYFDVSDLSISSYYQPGRAKKDADVSLPPGDSLTIGYGASGTVPHIYTLRKGQDVDVGFLKLFFSTKYMDLSGVVQDSPFDDDRQSGPPSPRESLYLWHTMCVPVVQTRGGRVAS</sequence>
<protein>
    <submittedName>
        <fullName evidence="6">Caspase domain-containing protein</fullName>
    </submittedName>
</protein>
<keyword evidence="4" id="KW-0732">Signal</keyword>
<dbReference type="GO" id="GO:0005737">
    <property type="term" value="C:cytoplasm"/>
    <property type="evidence" value="ECO:0007669"/>
    <property type="project" value="TreeGrafter"/>
</dbReference>
<keyword evidence="3" id="KW-0378">Hydrolase</keyword>